<accession>A0A0E9NCI6</accession>
<gene>
    <name evidence="3" type="ORF">G7K_1784-t1</name>
</gene>
<dbReference type="PANTHER" id="PTHR42964">
    <property type="entry name" value="ENOYL-COA HYDRATASE"/>
    <property type="match status" value="1"/>
</dbReference>
<dbReference type="SUPFAM" id="SSF52096">
    <property type="entry name" value="ClpP/crotonase"/>
    <property type="match status" value="1"/>
</dbReference>
<comment type="similarity">
    <text evidence="1">Belongs to the enoyl-CoA hydratase/isomerase family.</text>
</comment>
<dbReference type="OMA" id="ELVHYEV"/>
<dbReference type="InterPro" id="IPR001753">
    <property type="entry name" value="Enoyl-CoA_hydra/iso"/>
</dbReference>
<dbReference type="Gene3D" id="3.90.226.10">
    <property type="entry name" value="2-enoyl-CoA Hydratase, Chain A, domain 1"/>
    <property type="match status" value="1"/>
</dbReference>
<dbReference type="InterPro" id="IPR029045">
    <property type="entry name" value="ClpP/crotonase-like_dom_sf"/>
</dbReference>
<dbReference type="PANTHER" id="PTHR42964:SF1">
    <property type="entry name" value="POLYKETIDE BIOSYNTHESIS ENOYL-COA HYDRATASE PKSH-RELATED"/>
    <property type="match status" value="1"/>
</dbReference>
<dbReference type="InterPro" id="IPR051683">
    <property type="entry name" value="Enoyl-CoA_Hydratase/Isomerase"/>
</dbReference>
<sequence length="331" mass="35833">MATRAYCPEDDQGLRLTAAGDQLRLSELTGGRCIRFPRHEQSPPPSPATTGLNAHGLPTLHSNPMIIADSIAFITLQSPALTDEAITALTEQFNDLAHNSDIHTIVLTSAHPKFFCTGLYLGSSGSVATGAAVEKRFAQLKGLFDSVDQCPKTTVALINGACFGGGVGLAFSCDIRIAVKQATFTLSEVKLGLVPATISKCVVREWGPALSREAMITARPVRAAELHERGIIHAIVDDLKAGQQEVNKYLNFLRGGAPRAQSQVKELVRTIAEDTAETYQTKIKEIYIDMMGPSEEAKLGLDAFRKATKAKDKKPVDWVALLRKNRTKPKL</sequence>
<dbReference type="Pfam" id="PF00378">
    <property type="entry name" value="ECH_1"/>
    <property type="match status" value="1"/>
</dbReference>
<evidence type="ECO:0008006" key="5">
    <source>
        <dbReference type="Google" id="ProtNLM"/>
    </source>
</evidence>
<feature type="region of interest" description="Disordered" evidence="2">
    <location>
        <begin position="36"/>
        <end position="55"/>
    </location>
</feature>
<organism evidence="3 4">
    <name type="scientific">Saitoella complicata (strain BCRC 22490 / CBS 7301 / JCM 7358 / NBRC 10748 / NRRL Y-17804)</name>
    <dbReference type="NCBI Taxonomy" id="698492"/>
    <lineage>
        <taxon>Eukaryota</taxon>
        <taxon>Fungi</taxon>
        <taxon>Dikarya</taxon>
        <taxon>Ascomycota</taxon>
        <taxon>Taphrinomycotina</taxon>
        <taxon>Taphrinomycotina incertae sedis</taxon>
        <taxon>Saitoella</taxon>
    </lineage>
</organism>
<reference evidence="3 4" key="2">
    <citation type="journal article" date="2014" name="J. Gen. Appl. Microbiol.">
        <title>The early diverging ascomycetous budding yeast Saitoella complicata has three histone deacetylases belonging to the Clr6, Hos2, and Rpd3 lineages.</title>
        <authorList>
            <person name="Nishida H."/>
            <person name="Matsumoto T."/>
            <person name="Kondo S."/>
            <person name="Hamamoto M."/>
            <person name="Yoshikawa H."/>
        </authorList>
    </citation>
    <scope>NUCLEOTIDE SEQUENCE [LARGE SCALE GENOMIC DNA]</scope>
    <source>
        <strain evidence="3 4">NRRL Y-17804</strain>
    </source>
</reference>
<comment type="caution">
    <text evidence="3">The sequence shown here is derived from an EMBL/GenBank/DDBJ whole genome shotgun (WGS) entry which is preliminary data.</text>
</comment>
<dbReference type="STRING" id="698492.A0A0E9NCI6"/>
<dbReference type="CDD" id="cd06558">
    <property type="entry name" value="crotonase-like"/>
    <property type="match status" value="1"/>
</dbReference>
<dbReference type="EMBL" id="BACD03000010">
    <property type="protein sequence ID" value="GAO47582.1"/>
    <property type="molecule type" value="Genomic_DNA"/>
</dbReference>
<dbReference type="Proteomes" id="UP000033140">
    <property type="component" value="Unassembled WGS sequence"/>
</dbReference>
<evidence type="ECO:0000313" key="3">
    <source>
        <dbReference type="EMBL" id="GAO47582.1"/>
    </source>
</evidence>
<keyword evidence="4" id="KW-1185">Reference proteome</keyword>
<proteinExistence type="inferred from homology"/>
<protein>
    <recommendedName>
        <fullName evidence="5">Enoyl-CoA hydratase</fullName>
    </recommendedName>
</protein>
<reference evidence="3 4" key="3">
    <citation type="journal article" date="2015" name="Genome Announc.">
        <title>Draft Genome Sequence of the Archiascomycetous Yeast Saitoella complicata.</title>
        <authorList>
            <person name="Yamauchi K."/>
            <person name="Kondo S."/>
            <person name="Hamamoto M."/>
            <person name="Takahashi Y."/>
            <person name="Ogura Y."/>
            <person name="Hayashi T."/>
            <person name="Nishida H."/>
        </authorList>
    </citation>
    <scope>NUCLEOTIDE SEQUENCE [LARGE SCALE GENOMIC DNA]</scope>
    <source>
        <strain evidence="3 4">NRRL Y-17804</strain>
    </source>
</reference>
<dbReference type="AlphaFoldDB" id="A0A0E9NCI6"/>
<evidence type="ECO:0000256" key="2">
    <source>
        <dbReference type="SAM" id="MobiDB-lite"/>
    </source>
</evidence>
<evidence type="ECO:0000256" key="1">
    <source>
        <dbReference type="ARBA" id="ARBA00005254"/>
    </source>
</evidence>
<name>A0A0E9NCI6_SAICN</name>
<evidence type="ECO:0000313" key="4">
    <source>
        <dbReference type="Proteomes" id="UP000033140"/>
    </source>
</evidence>
<reference evidence="3 4" key="1">
    <citation type="journal article" date="2011" name="J. Gen. Appl. Microbiol.">
        <title>Draft genome sequencing of the enigmatic yeast Saitoella complicata.</title>
        <authorList>
            <person name="Nishida H."/>
            <person name="Hamamoto M."/>
            <person name="Sugiyama J."/>
        </authorList>
    </citation>
    <scope>NUCLEOTIDE SEQUENCE [LARGE SCALE GENOMIC DNA]</scope>
    <source>
        <strain evidence="3 4">NRRL Y-17804</strain>
    </source>
</reference>